<protein>
    <submittedName>
        <fullName evidence="2">Uncharacterized protein</fullName>
    </submittedName>
</protein>
<dbReference type="EMBL" id="JAWJAY010000001">
    <property type="protein sequence ID" value="MDV2884555.1"/>
    <property type="molecule type" value="Genomic_DNA"/>
</dbReference>
<dbReference type="AlphaFoldDB" id="A0AAJ2NMP6"/>
<keyword evidence="1" id="KW-1133">Transmembrane helix</keyword>
<dbReference type="Proteomes" id="UP001285636">
    <property type="component" value="Unassembled WGS sequence"/>
</dbReference>
<evidence type="ECO:0000313" key="2">
    <source>
        <dbReference type="EMBL" id="MDV2884555.1"/>
    </source>
</evidence>
<proteinExistence type="predicted"/>
<gene>
    <name evidence="2" type="ORF">RYX45_05150</name>
</gene>
<evidence type="ECO:0000313" key="3">
    <source>
        <dbReference type="Proteomes" id="UP001285636"/>
    </source>
</evidence>
<organism evidence="2 3">
    <name type="scientific">Alkalihalophilus pseudofirmus</name>
    <name type="common">Bacillus pseudofirmus</name>
    <dbReference type="NCBI Taxonomy" id="79885"/>
    <lineage>
        <taxon>Bacteria</taxon>
        <taxon>Bacillati</taxon>
        <taxon>Bacillota</taxon>
        <taxon>Bacilli</taxon>
        <taxon>Bacillales</taxon>
        <taxon>Bacillaceae</taxon>
        <taxon>Alkalihalophilus</taxon>
    </lineage>
</organism>
<reference evidence="2" key="1">
    <citation type="submission" date="2023-10" db="EMBL/GenBank/DDBJ databases">
        <title>Screening of Alkalihalophilus pseudofirmusBZ-TG-HK211 and Its Alleviation of Salt Stress on Rapeseed Growth.</title>
        <authorList>
            <person name="Zhao B."/>
            <person name="Guo T."/>
        </authorList>
    </citation>
    <scope>NUCLEOTIDE SEQUENCE</scope>
    <source>
        <strain evidence="2">BZ-TG-HK211</strain>
    </source>
</reference>
<evidence type="ECO:0000256" key="1">
    <source>
        <dbReference type="SAM" id="Phobius"/>
    </source>
</evidence>
<keyword evidence="1" id="KW-0812">Transmembrane</keyword>
<name>A0AAJ2NMP6_ALKPS</name>
<comment type="caution">
    <text evidence="2">The sequence shown here is derived from an EMBL/GenBank/DDBJ whole genome shotgun (WGS) entry which is preliminary data.</text>
</comment>
<sequence>MDKETFKSLMTFGAIVGASGLIILLFSVNIGLGLSHSWLNSQGGMADTHLFETVTKSYTNAIIIIGGVLFALGSAVITAVQFIDRLKTPV</sequence>
<dbReference type="RefSeq" id="WP_012958731.1">
    <property type="nucleotide sequence ID" value="NZ_CP144224.1"/>
</dbReference>
<feature type="transmembrane region" description="Helical" evidence="1">
    <location>
        <begin position="12"/>
        <end position="38"/>
    </location>
</feature>
<accession>A0AAJ2NMP6</accession>
<keyword evidence="1" id="KW-0472">Membrane</keyword>
<feature type="transmembrane region" description="Helical" evidence="1">
    <location>
        <begin position="58"/>
        <end position="83"/>
    </location>
</feature>